<gene>
    <name evidence="2" type="ORF">SO694_00037120</name>
</gene>
<proteinExistence type="predicted"/>
<protein>
    <recommendedName>
        <fullName evidence="1">Glycosyltransferase 2-like domain-containing protein</fullName>
    </recommendedName>
</protein>
<name>A0ABR1FKX7_AURAN</name>
<dbReference type="EMBL" id="JBBJCI010000366">
    <property type="protein sequence ID" value="KAK7232729.1"/>
    <property type="molecule type" value="Genomic_DNA"/>
</dbReference>
<feature type="domain" description="Glycosyltransferase 2-like" evidence="1">
    <location>
        <begin position="60"/>
        <end position="176"/>
    </location>
</feature>
<organism evidence="2 3">
    <name type="scientific">Aureococcus anophagefferens</name>
    <name type="common">Harmful bloom alga</name>
    <dbReference type="NCBI Taxonomy" id="44056"/>
    <lineage>
        <taxon>Eukaryota</taxon>
        <taxon>Sar</taxon>
        <taxon>Stramenopiles</taxon>
        <taxon>Ochrophyta</taxon>
        <taxon>Pelagophyceae</taxon>
        <taxon>Pelagomonadales</taxon>
        <taxon>Pelagomonadaceae</taxon>
        <taxon>Aureococcus</taxon>
    </lineage>
</organism>
<dbReference type="Proteomes" id="UP001363151">
    <property type="component" value="Unassembled WGS sequence"/>
</dbReference>
<dbReference type="CDD" id="cd00761">
    <property type="entry name" value="Glyco_tranf_GTA_type"/>
    <property type="match status" value="1"/>
</dbReference>
<evidence type="ECO:0000313" key="2">
    <source>
        <dbReference type="EMBL" id="KAK7232729.1"/>
    </source>
</evidence>
<dbReference type="InterPro" id="IPR001173">
    <property type="entry name" value="Glyco_trans_2-like"/>
</dbReference>
<evidence type="ECO:0000313" key="3">
    <source>
        <dbReference type="Proteomes" id="UP001363151"/>
    </source>
</evidence>
<sequence>MSSFKAFLAQKQAGGVQVGVRHWSGKADADARQRVCSTSQPCRCAPSSKRHRVGADALVSVIAPTTGARAELHAALYASFARQRHAKKELLVLDTGAARPSPFFAALDDARVRYVHEPDLVTGDDGDAEKVGIKRNRLCAMARGDAMACFDDDNVYGPDYLTVMLQHLAASGSQLLTLGAYYTAEIAGDGFNGGWLNSNRGAASDRYLEIRGVVVGRARKCWDKRGETFFFSKDAFDRGRARFTESKSCGEEEAFYRGDDFHAVVDDFGIFVHVDHGKNTGAPLSNDYNRRDLPAELAALLREQLPCYRRFAAAVANGTACAEIAYEPNVDGWVQKPARRAGA</sequence>
<dbReference type="InterPro" id="IPR029044">
    <property type="entry name" value="Nucleotide-diphossugar_trans"/>
</dbReference>
<dbReference type="SUPFAM" id="SSF53448">
    <property type="entry name" value="Nucleotide-diphospho-sugar transferases"/>
    <property type="match status" value="1"/>
</dbReference>
<keyword evidence="3" id="KW-1185">Reference proteome</keyword>
<dbReference type="Pfam" id="PF00535">
    <property type="entry name" value="Glycos_transf_2"/>
    <property type="match status" value="1"/>
</dbReference>
<evidence type="ECO:0000259" key="1">
    <source>
        <dbReference type="Pfam" id="PF00535"/>
    </source>
</evidence>
<reference evidence="2 3" key="1">
    <citation type="submission" date="2024-03" db="EMBL/GenBank/DDBJ databases">
        <title>Aureococcus anophagefferens CCMP1851 and Kratosvirus quantuckense: Draft genome of a second virus-susceptible host strain in the model system.</title>
        <authorList>
            <person name="Chase E."/>
            <person name="Truchon A.R."/>
            <person name="Schepens W."/>
            <person name="Wilhelm S.W."/>
        </authorList>
    </citation>
    <scope>NUCLEOTIDE SEQUENCE [LARGE SCALE GENOMIC DNA]</scope>
    <source>
        <strain evidence="2 3">CCMP1851</strain>
    </source>
</reference>
<accession>A0ABR1FKX7</accession>
<dbReference type="Gene3D" id="3.90.550.10">
    <property type="entry name" value="Spore Coat Polysaccharide Biosynthesis Protein SpsA, Chain A"/>
    <property type="match status" value="1"/>
</dbReference>
<comment type="caution">
    <text evidence="2">The sequence shown here is derived from an EMBL/GenBank/DDBJ whole genome shotgun (WGS) entry which is preliminary data.</text>
</comment>